<reference evidence="11 12" key="1">
    <citation type="journal article" date="2021" name="Arch. Microbiol.">
        <title>Thalassobius aquimarinus sp. nov., isolated from the Sea of Japan seashore.</title>
        <authorList>
            <person name="Kurilenko V.V."/>
            <person name="Romanenko L.A."/>
            <person name="Chernysheva N.Y."/>
            <person name="Velansky P.V."/>
            <person name="Tekutyeva L.A."/>
            <person name="Isaeva M.P."/>
            <person name="Mikhailov V.V."/>
        </authorList>
    </citation>
    <scope>NUCLEOTIDE SEQUENCE [LARGE SCALE GENOMIC DNA]</scope>
    <source>
        <strain evidence="11 12">KMM 8518</strain>
    </source>
</reference>
<keyword evidence="6 10" id="KW-0812">Transmembrane</keyword>
<evidence type="ECO:0000313" key="11">
    <source>
        <dbReference type="EMBL" id="MBR9649621.1"/>
    </source>
</evidence>
<keyword evidence="5 10" id="KW-0145">Chemotaxis</keyword>
<evidence type="ECO:0000256" key="8">
    <source>
        <dbReference type="ARBA" id="ARBA00022989"/>
    </source>
</evidence>
<keyword evidence="11" id="KW-0966">Cell projection</keyword>
<evidence type="ECO:0000256" key="3">
    <source>
        <dbReference type="ARBA" id="ARBA00008281"/>
    </source>
</evidence>
<comment type="subcellular location">
    <subcellularLocation>
        <location evidence="10">Cell inner membrane</location>
    </subcellularLocation>
    <subcellularLocation>
        <location evidence="2">Cell membrane</location>
        <topology evidence="2">Single-pass membrane protein</topology>
    </subcellularLocation>
</comment>
<evidence type="ECO:0000256" key="2">
    <source>
        <dbReference type="ARBA" id="ARBA00004162"/>
    </source>
</evidence>
<proteinExistence type="inferred from homology"/>
<keyword evidence="7 10" id="KW-0283">Flagellar rotation</keyword>
<keyword evidence="12" id="KW-1185">Reference proteome</keyword>
<dbReference type="InterPro" id="IPR005503">
    <property type="entry name" value="FliL"/>
</dbReference>
<evidence type="ECO:0000256" key="9">
    <source>
        <dbReference type="ARBA" id="ARBA00023136"/>
    </source>
</evidence>
<evidence type="ECO:0000256" key="4">
    <source>
        <dbReference type="ARBA" id="ARBA00022475"/>
    </source>
</evidence>
<comment type="caution">
    <text evidence="11">The sequence shown here is derived from an EMBL/GenBank/DDBJ whole genome shotgun (WGS) entry which is preliminary data.</text>
</comment>
<dbReference type="PANTHER" id="PTHR35091">
    <property type="entry name" value="FLAGELLAR PROTEIN FLIL"/>
    <property type="match status" value="1"/>
</dbReference>
<keyword evidence="4" id="KW-1003">Cell membrane</keyword>
<evidence type="ECO:0000256" key="10">
    <source>
        <dbReference type="RuleBase" id="RU364125"/>
    </source>
</evidence>
<dbReference type="Pfam" id="PF03748">
    <property type="entry name" value="FliL"/>
    <property type="match status" value="1"/>
</dbReference>
<name>A0ABS5HKV3_9RHOB</name>
<evidence type="ECO:0000256" key="1">
    <source>
        <dbReference type="ARBA" id="ARBA00002254"/>
    </source>
</evidence>
<keyword evidence="11" id="KW-0282">Flagellum</keyword>
<keyword evidence="10" id="KW-0997">Cell inner membrane</keyword>
<evidence type="ECO:0000313" key="12">
    <source>
        <dbReference type="Proteomes" id="UP001195941"/>
    </source>
</evidence>
<keyword evidence="11" id="KW-0969">Cilium</keyword>
<evidence type="ECO:0000256" key="5">
    <source>
        <dbReference type="ARBA" id="ARBA00022500"/>
    </source>
</evidence>
<dbReference type="Proteomes" id="UP001195941">
    <property type="component" value="Unassembled WGS sequence"/>
</dbReference>
<evidence type="ECO:0000256" key="7">
    <source>
        <dbReference type="ARBA" id="ARBA00022779"/>
    </source>
</evidence>
<feature type="transmembrane region" description="Helical" evidence="10">
    <location>
        <begin position="21"/>
        <end position="42"/>
    </location>
</feature>
<sequence>MVMANATFDGSTRRGGGFLKALFLFILGCGLAAGGFFAGQYVTRTTMSPADEVLRLIEETGPDGTYAREEEPQRVPRELPDAPLFVTQYYEFPDPLTTNLKGSTRFLQLGIGLATQYDQAVLGNVQTHEMALRSDMLAVLSTFTEEDVEGTEGREALSVALRDAINHRLEQLEGFGGIESVFFPVFVMQ</sequence>
<comment type="function">
    <text evidence="1 10">Controls the rotational direction of flagella during chemotaxis.</text>
</comment>
<accession>A0ABS5HKV3</accession>
<dbReference type="PANTHER" id="PTHR35091:SF2">
    <property type="entry name" value="FLAGELLAR PROTEIN FLIL"/>
    <property type="match status" value="1"/>
</dbReference>
<keyword evidence="9 10" id="KW-0472">Membrane</keyword>
<evidence type="ECO:0000256" key="6">
    <source>
        <dbReference type="ARBA" id="ARBA00022692"/>
    </source>
</evidence>
<keyword evidence="8 10" id="KW-1133">Transmembrane helix</keyword>
<dbReference type="EMBL" id="JADMKU010000001">
    <property type="protein sequence ID" value="MBR9649621.1"/>
    <property type="molecule type" value="Genomic_DNA"/>
</dbReference>
<gene>
    <name evidence="11" type="ORF">IT775_00600</name>
</gene>
<organism evidence="11 12">
    <name type="scientific">Thalassovita aquimarina</name>
    <dbReference type="NCBI Taxonomy" id="2785917"/>
    <lineage>
        <taxon>Bacteria</taxon>
        <taxon>Pseudomonadati</taxon>
        <taxon>Pseudomonadota</taxon>
        <taxon>Alphaproteobacteria</taxon>
        <taxon>Rhodobacterales</taxon>
        <taxon>Roseobacteraceae</taxon>
        <taxon>Thalassovita</taxon>
    </lineage>
</organism>
<comment type="similarity">
    <text evidence="3 10">Belongs to the FliL family.</text>
</comment>
<protein>
    <recommendedName>
        <fullName evidence="10">Flagellar protein FliL</fullName>
    </recommendedName>
</protein>